<reference evidence="1 2" key="1">
    <citation type="submission" date="2014-11" db="EMBL/GenBank/DDBJ databases">
        <title>Comparative genomics of Methylobacterium species.</title>
        <authorList>
            <person name="Chaudhry V."/>
            <person name="Patil P.B."/>
        </authorList>
    </citation>
    <scope>NUCLEOTIDE SEQUENCE [LARGE SCALE GENOMIC DNA]</scope>
    <source>
        <strain evidence="1 2">SE3.6</strain>
    </source>
</reference>
<organism evidence="1 2">
    <name type="scientific">Methylobacterium indicum</name>
    <dbReference type="NCBI Taxonomy" id="1775910"/>
    <lineage>
        <taxon>Bacteria</taxon>
        <taxon>Pseudomonadati</taxon>
        <taxon>Pseudomonadota</taxon>
        <taxon>Alphaproteobacteria</taxon>
        <taxon>Hyphomicrobiales</taxon>
        <taxon>Methylobacteriaceae</taxon>
        <taxon>Methylobacterium</taxon>
    </lineage>
</organism>
<dbReference type="InterPro" id="IPR006311">
    <property type="entry name" value="TAT_signal"/>
</dbReference>
<dbReference type="EMBL" id="JTHG01000066">
    <property type="protein sequence ID" value="KMO25023.1"/>
    <property type="molecule type" value="Genomic_DNA"/>
</dbReference>
<sequence>MAGELSRRGVLGSALGAIAARFLPVIPAAPVVAAPTKALLPAWIVGTPGEPDHEVIRALTREAAIALRCDECEGDDDGLTDQPDCECEFCTSNRGYEATRVPAWDAKCIVTDGDWLAAGFDANCARCGEQTSRDDGGEIVQGKPVCGCCLTLADWRLIDPERAAEMEADALADAAPTPTLKREGRS</sequence>
<keyword evidence="2" id="KW-1185">Reference proteome</keyword>
<dbReference type="RefSeq" id="WP_048428175.1">
    <property type="nucleotide sequence ID" value="NZ_JTHF01000116.1"/>
</dbReference>
<proteinExistence type="predicted"/>
<evidence type="ECO:0008006" key="3">
    <source>
        <dbReference type="Google" id="ProtNLM"/>
    </source>
</evidence>
<accession>A0ABR5HEQ0</accession>
<gene>
    <name evidence="1" type="ORF">QR79_09570</name>
</gene>
<evidence type="ECO:0000313" key="2">
    <source>
        <dbReference type="Proteomes" id="UP000036471"/>
    </source>
</evidence>
<dbReference type="Proteomes" id="UP000036471">
    <property type="component" value="Unassembled WGS sequence"/>
</dbReference>
<protein>
    <recommendedName>
        <fullName evidence="3">4Fe-4S ferredoxin-type domain-containing protein</fullName>
    </recommendedName>
</protein>
<dbReference type="PROSITE" id="PS51318">
    <property type="entry name" value="TAT"/>
    <property type="match status" value="1"/>
</dbReference>
<name>A0ABR5HEQ0_9HYPH</name>
<evidence type="ECO:0000313" key="1">
    <source>
        <dbReference type="EMBL" id="KMO25023.1"/>
    </source>
</evidence>
<comment type="caution">
    <text evidence="1">The sequence shown here is derived from an EMBL/GenBank/DDBJ whole genome shotgun (WGS) entry which is preliminary data.</text>
</comment>